<dbReference type="AlphaFoldDB" id="A9BBK6"/>
<organism evidence="1 2">
    <name type="scientific">Prochlorococcus marinus (strain MIT 9211)</name>
    <dbReference type="NCBI Taxonomy" id="93059"/>
    <lineage>
        <taxon>Bacteria</taxon>
        <taxon>Bacillati</taxon>
        <taxon>Cyanobacteriota</taxon>
        <taxon>Cyanophyceae</taxon>
        <taxon>Synechococcales</taxon>
        <taxon>Prochlorococcaceae</taxon>
        <taxon>Prochlorococcus</taxon>
    </lineage>
</organism>
<dbReference type="OrthoDB" id="9805604at2"/>
<sequence>MYKGNLPRVIAVVPVKKVSERVPNKNFREFTKDGSSLLDILLEKLLKIKTVDHIYISTNYQDLSIESDNKISLIDRDDTYCNNITSWSDVIYNIVNSIPEDDNSIILWCHTTTPLFDEYQKALNKFIDLDKNNFNSLVVVEKLKEFIIDDKGRPWNYSYGVWHPYSQNLPSLYKISGSLFINYLAEMKKTRYVINTKPFLYEIDSKYGIDIDTKWEFKMAQILNDNKNELNNIEK</sequence>
<protein>
    <submittedName>
        <fullName evidence="1">CMP-N-acetylneuraminic acid synthetase</fullName>
    </submittedName>
</protein>
<dbReference type="Gene3D" id="3.90.550.10">
    <property type="entry name" value="Spore Coat Polysaccharide Biosynthesis Protein SpsA, Chain A"/>
    <property type="match status" value="1"/>
</dbReference>
<keyword evidence="2" id="KW-1185">Reference proteome</keyword>
<dbReference type="eggNOG" id="COG1083">
    <property type="taxonomic scope" value="Bacteria"/>
</dbReference>
<proteinExistence type="predicted"/>
<dbReference type="KEGG" id="pmj:P9211_12871"/>
<dbReference type="EMBL" id="CP000878">
    <property type="protein sequence ID" value="ABX09218.1"/>
    <property type="molecule type" value="Genomic_DNA"/>
</dbReference>
<dbReference type="InterPro" id="IPR029044">
    <property type="entry name" value="Nucleotide-diphossugar_trans"/>
</dbReference>
<evidence type="ECO:0000313" key="1">
    <source>
        <dbReference type="EMBL" id="ABX09218.1"/>
    </source>
</evidence>
<evidence type="ECO:0000313" key="2">
    <source>
        <dbReference type="Proteomes" id="UP000000788"/>
    </source>
</evidence>
<accession>A9BBK6</accession>
<dbReference type="InterPro" id="IPR003329">
    <property type="entry name" value="Cytidylyl_trans"/>
</dbReference>
<dbReference type="Pfam" id="PF02348">
    <property type="entry name" value="CTP_transf_3"/>
    <property type="match status" value="1"/>
</dbReference>
<dbReference type="HOGENOM" id="CLU_042930_5_1_3"/>
<name>A9BBK6_PROM4</name>
<dbReference type="Proteomes" id="UP000000788">
    <property type="component" value="Chromosome"/>
</dbReference>
<dbReference type="STRING" id="93059.P9211_12871"/>
<dbReference type="PANTHER" id="PTHR21485">
    <property type="entry name" value="HAD SUPERFAMILY MEMBERS CMAS AND KDSC"/>
    <property type="match status" value="1"/>
</dbReference>
<dbReference type="InterPro" id="IPR050793">
    <property type="entry name" value="CMP-NeuNAc_synthase"/>
</dbReference>
<dbReference type="RefSeq" id="WP_012195839.1">
    <property type="nucleotide sequence ID" value="NC_009976.1"/>
</dbReference>
<gene>
    <name evidence="1" type="ordered locus">P9211_12871</name>
</gene>
<dbReference type="PANTHER" id="PTHR21485:SF6">
    <property type="entry name" value="N-ACYLNEURAMINATE CYTIDYLYLTRANSFERASE-RELATED"/>
    <property type="match status" value="1"/>
</dbReference>
<reference evidence="1 2" key="1">
    <citation type="journal article" date="2007" name="PLoS Genet.">
        <title>Patterns and implications of gene gain and loss in the evolution of Prochlorococcus.</title>
        <authorList>
            <person name="Kettler G.C."/>
            <person name="Martiny A.C."/>
            <person name="Huang K."/>
            <person name="Zucker J."/>
            <person name="Coleman M.L."/>
            <person name="Rodrigue S."/>
            <person name="Chen F."/>
            <person name="Lapidus A."/>
            <person name="Ferriera S."/>
            <person name="Johnson J."/>
            <person name="Steglich C."/>
            <person name="Church G.M."/>
            <person name="Richardson P."/>
            <person name="Chisholm S.W."/>
        </authorList>
    </citation>
    <scope>NUCLEOTIDE SEQUENCE [LARGE SCALE GENOMIC DNA]</scope>
    <source>
        <strain evidence="2">MIT 9211</strain>
    </source>
</reference>
<dbReference type="SUPFAM" id="SSF53448">
    <property type="entry name" value="Nucleotide-diphospho-sugar transferases"/>
    <property type="match status" value="1"/>
</dbReference>
<dbReference type="GO" id="GO:0008781">
    <property type="term" value="F:N-acylneuraminate cytidylyltransferase activity"/>
    <property type="evidence" value="ECO:0007669"/>
    <property type="project" value="TreeGrafter"/>
</dbReference>